<feature type="compositionally biased region" description="Low complexity" evidence="1">
    <location>
        <begin position="632"/>
        <end position="646"/>
    </location>
</feature>
<evidence type="ECO:0000256" key="2">
    <source>
        <dbReference type="SAM" id="Phobius"/>
    </source>
</evidence>
<feature type="transmembrane region" description="Helical" evidence="2">
    <location>
        <begin position="1310"/>
        <end position="1331"/>
    </location>
</feature>
<dbReference type="InterPro" id="IPR027244">
    <property type="entry name" value="IML1"/>
</dbReference>
<comment type="caution">
    <text evidence="5">The sequence shown here is derived from an EMBL/GenBank/DDBJ whole genome shotgun (WGS) entry which is preliminary data.</text>
</comment>
<organism evidence="5 6">
    <name type="scientific">Drosophila gunungcola</name>
    <name type="common">fruit fly</name>
    <dbReference type="NCBI Taxonomy" id="103775"/>
    <lineage>
        <taxon>Eukaryota</taxon>
        <taxon>Metazoa</taxon>
        <taxon>Ecdysozoa</taxon>
        <taxon>Arthropoda</taxon>
        <taxon>Hexapoda</taxon>
        <taxon>Insecta</taxon>
        <taxon>Pterygota</taxon>
        <taxon>Neoptera</taxon>
        <taxon>Endopterygota</taxon>
        <taxon>Diptera</taxon>
        <taxon>Brachycera</taxon>
        <taxon>Muscomorpha</taxon>
        <taxon>Ephydroidea</taxon>
        <taxon>Drosophilidae</taxon>
        <taxon>Drosophila</taxon>
        <taxon>Sophophora</taxon>
    </lineage>
</organism>
<dbReference type="GO" id="GO:0005765">
    <property type="term" value="C:lysosomal membrane"/>
    <property type="evidence" value="ECO:0007669"/>
    <property type="project" value="TreeGrafter"/>
</dbReference>
<keyword evidence="2" id="KW-1133">Transmembrane helix</keyword>
<feature type="compositionally biased region" description="Polar residues" evidence="1">
    <location>
        <begin position="621"/>
        <end position="631"/>
    </location>
</feature>
<gene>
    <name evidence="5" type="ORF">M5D96_008180</name>
</gene>
<feature type="region of interest" description="Disordered" evidence="1">
    <location>
        <begin position="619"/>
        <end position="657"/>
    </location>
</feature>
<evidence type="ECO:0000313" key="5">
    <source>
        <dbReference type="EMBL" id="KAI8039456.1"/>
    </source>
</evidence>
<keyword evidence="2" id="KW-0812">Transmembrane</keyword>
<dbReference type="Pfam" id="PF23013">
    <property type="entry name" value="IML1_N"/>
    <property type="match status" value="1"/>
</dbReference>
<keyword evidence="6" id="KW-1185">Reference proteome</keyword>
<evidence type="ECO:0000256" key="1">
    <source>
        <dbReference type="SAM" id="MobiDB-lite"/>
    </source>
</evidence>
<sequence>MKLYKLNTHTRGCNKSYDADLVMNLKDHPNANVGDVVEIYAPDEENGTHLLLQITEFNGSCGRDVISIESGIANAFKMRQYSNVVMRIVNPADVALDSIEITFKDQYMGRSEMWRLKTYLTDTCVYVNKKIDYNDMQIRCQVYEMWSQGERVASGVITEDTKIVFRSSTSMVYLFLQMSSEMWDFDIHGDLYFEKAVNGFLTELFQKWRKLSCNHEVTIVLFSRTFYAAKCLDEFPEHMRDCLQQDYKGRFYEDFYRVAIQNERCDDWCTVLGQLRKLFTSYQATVLRYHEREHMKIPPATNSSATQGNFLEVLNISLNTFEKHYLDRTFDRTGQLSVVITPGVGVFSVDRELTNITKQRIIDNGVGSDLVCVGEQPLHAVPLLKFHNKDTTLTSADDYSLPHWINLSFYSTNKKIAYSSFIPRIKLPLFGSQLTLYDDAGEGGEGEENESHFLSCNQSEYKHNSLFDYDAYDEQIFQPLPAQSTCSLQRVVRAKKTSVPSLETYAYRNNDWENLTPTQIPAMRRKMSDPDIHHGTSAMLAALQPDTTNLSESLASEKNSRRTIVSIAPIVRPGRALINPFDPSQVTIKLTSNRRRWTHIFPKGPTGVLIQQHHYQAVPAKTTQAGQQRPLQQIQNNSQAGSNNNNEQEDYGCENEEQYDRVSTRSLLSKSASSQSFVIGDEKIDFFKRRQNSLMNALPANVPNLTATQAKSYLWGATGEQEWTPAITTVTNPSQFGLASTAEMFLQFPVLVLLLLGHHQIRASRESFVRASDLAQFLDRIGRVHRLPGITIVNSMGSISPSYLDELHRGLMCNSSNHFYLMPQMTATEEDSSTVRFSRLQNEETLYLVFARDSRDAVIQLQAHRARGRRYSKTIFLLRRHQSNRDVKYFFRLLWQLQFRSALVVVSAQKFYQMDPYPTIRVIRMRRLSAYDPYHLFPLPSRRNFRGYRIRLPVQQDVPNTFWYQNQRTKAFELDGLGGVLISQLMKHINVTLDVFSFAVNGSILMNMTALMDLIVQGKAELSPHLHDTLRANNLVDYSYPAQISPRCFMIPLDNEISRSLYVFLPFSLHVWICWLFTMLIVQFVFVRRLMPDIHLWGILGVPGAGAARCENRKPCRSITTFLILGGIFIMVQLYSTKLTSFLTVTLTRRPIGSLDGLFRLPHRILVLPSDVEAIVASLGHAEQFSSKFSLTDPQTFDRKRILMDPEYIYPISTIRWSFFDLQQRFLRKKRFFFSTICYGSFPYQYQLTVDSHLKDALHRFQLHVQQAGLQDLWLETSFRKAHLMGYLQDFSTLADLEQNLRLRPLALNLLVPAFSLFLCGLVGSGIAFLVEIRQSFGCFGQKQTPPTNRNPLGLMHTK</sequence>
<dbReference type="GO" id="GO:0034198">
    <property type="term" value="P:cellular response to amino acid starvation"/>
    <property type="evidence" value="ECO:0007669"/>
    <property type="project" value="TreeGrafter"/>
</dbReference>
<dbReference type="EMBL" id="JAMKOV010000006">
    <property type="protein sequence ID" value="KAI8039456.1"/>
    <property type="molecule type" value="Genomic_DNA"/>
</dbReference>
<evidence type="ECO:0000313" key="6">
    <source>
        <dbReference type="Proteomes" id="UP001059596"/>
    </source>
</evidence>
<evidence type="ECO:0000259" key="3">
    <source>
        <dbReference type="Pfam" id="PF12257"/>
    </source>
</evidence>
<keyword evidence="2" id="KW-0472">Membrane</keyword>
<evidence type="ECO:0000259" key="4">
    <source>
        <dbReference type="Pfam" id="PF23013"/>
    </source>
</evidence>
<accession>A0A9Q0BPI7</accession>
<feature type="transmembrane region" description="Helical" evidence="2">
    <location>
        <begin position="1119"/>
        <end position="1136"/>
    </location>
</feature>
<dbReference type="GO" id="GO:1904262">
    <property type="term" value="P:negative regulation of TORC1 signaling"/>
    <property type="evidence" value="ECO:0007669"/>
    <property type="project" value="TreeGrafter"/>
</dbReference>
<name>A0A9Q0BPI7_9MUSC</name>
<dbReference type="InterPro" id="IPR055213">
    <property type="entry name" value="IML1_double_psi_beta_barrel"/>
</dbReference>
<proteinExistence type="predicted"/>
<dbReference type="GO" id="GO:0010508">
    <property type="term" value="P:positive regulation of autophagy"/>
    <property type="evidence" value="ECO:0007669"/>
    <property type="project" value="TreeGrafter"/>
</dbReference>
<dbReference type="PANTHER" id="PTHR13179:SF8">
    <property type="entry name" value="GATOR COMPLEX PROTEIN DEPDC5"/>
    <property type="match status" value="1"/>
</dbReference>
<reference evidence="5" key="1">
    <citation type="journal article" date="2023" name="Genome Biol. Evol.">
        <title>Long-read-based Genome Assembly of Drosophila gunungcola Reveals Fewer Chemosensory Genes in Flower-breeding Species.</title>
        <authorList>
            <person name="Negi A."/>
            <person name="Liao B.Y."/>
            <person name="Yeh S.D."/>
        </authorList>
    </citation>
    <scope>NUCLEOTIDE SEQUENCE</scope>
    <source>
        <strain evidence="5">Sukarami</strain>
    </source>
</reference>
<dbReference type="InterPro" id="IPR048255">
    <property type="entry name" value="IML1_N"/>
</dbReference>
<dbReference type="Proteomes" id="UP001059596">
    <property type="component" value="Unassembled WGS sequence"/>
</dbReference>
<feature type="compositionally biased region" description="Acidic residues" evidence="1">
    <location>
        <begin position="647"/>
        <end position="657"/>
    </location>
</feature>
<dbReference type="Pfam" id="PF12257">
    <property type="entry name" value="IML1"/>
    <property type="match status" value="1"/>
</dbReference>
<dbReference type="GO" id="GO:0005096">
    <property type="term" value="F:GTPase activator activity"/>
    <property type="evidence" value="ECO:0007669"/>
    <property type="project" value="InterPro"/>
</dbReference>
<feature type="domain" description="Vacuolar membrane-associated protein Iml1 N-terminal" evidence="3">
    <location>
        <begin position="99"/>
        <end position="386"/>
    </location>
</feature>
<feature type="domain" description="IML1 N-terminal double psi beta-barrel" evidence="4">
    <location>
        <begin position="1"/>
        <end position="88"/>
    </location>
</feature>
<protein>
    <submittedName>
        <fullName evidence="5">Uncharacterized protein</fullName>
    </submittedName>
</protein>
<dbReference type="GO" id="GO:1990130">
    <property type="term" value="C:GATOR1 complex"/>
    <property type="evidence" value="ECO:0007669"/>
    <property type="project" value="TreeGrafter"/>
</dbReference>
<feature type="transmembrane region" description="Helical" evidence="2">
    <location>
        <begin position="1061"/>
        <end position="1087"/>
    </location>
</feature>
<dbReference type="PANTHER" id="PTHR13179">
    <property type="entry name" value="DEP DOMAIN CONTAINING PROTEIN 5"/>
    <property type="match status" value="1"/>
</dbReference>